<organism evidence="1 2">
    <name type="scientific">Capsulimonas corticalis</name>
    <dbReference type="NCBI Taxonomy" id="2219043"/>
    <lineage>
        <taxon>Bacteria</taxon>
        <taxon>Bacillati</taxon>
        <taxon>Armatimonadota</taxon>
        <taxon>Armatimonadia</taxon>
        <taxon>Capsulimonadales</taxon>
        <taxon>Capsulimonadaceae</taxon>
        <taxon>Capsulimonas</taxon>
    </lineage>
</organism>
<accession>A0A402D5L1</accession>
<dbReference type="EMBL" id="AP025739">
    <property type="protein sequence ID" value="BDI33470.1"/>
    <property type="molecule type" value="Genomic_DNA"/>
</dbReference>
<proteinExistence type="predicted"/>
<name>A0A402D5L1_9BACT</name>
<evidence type="ECO:0000313" key="2">
    <source>
        <dbReference type="Proteomes" id="UP000287394"/>
    </source>
</evidence>
<dbReference type="AlphaFoldDB" id="A0A402D5L1"/>
<evidence type="ECO:0000313" key="1">
    <source>
        <dbReference type="EMBL" id="BDI33470.1"/>
    </source>
</evidence>
<gene>
    <name evidence="1" type="ORF">CCAX7_55210</name>
</gene>
<dbReference type="KEGG" id="ccot:CCAX7_55210"/>
<reference evidence="1 2" key="1">
    <citation type="journal article" date="2019" name="Int. J. Syst. Evol. Microbiol.">
        <title>Capsulimonas corticalis gen. nov., sp. nov., an aerobic capsulated bacterium, of a novel bacterial order, Capsulimonadales ord. nov., of the class Armatimonadia of the phylum Armatimonadetes.</title>
        <authorList>
            <person name="Li J."/>
            <person name="Kudo C."/>
            <person name="Tonouchi A."/>
        </authorList>
    </citation>
    <scope>NUCLEOTIDE SEQUENCE [LARGE SCALE GENOMIC DNA]</scope>
    <source>
        <strain evidence="1 2">AX-7</strain>
    </source>
</reference>
<dbReference type="Proteomes" id="UP000287394">
    <property type="component" value="Chromosome"/>
</dbReference>
<protein>
    <submittedName>
        <fullName evidence="1">Uncharacterized protein</fullName>
    </submittedName>
</protein>
<sequence length="132" mass="14836">MHMDVYGIDLDCIGKNLHRKLEMLYDGYVADEVMSGIRVARGLGIEMVADRNPRYGAAFYTPTDRGCIVINFHYAPTTIAHGIRHEIAHHLLWAGACLDYECDHGLWGDHLPLQPGLDAAQIRHILCKLAVR</sequence>
<keyword evidence="2" id="KW-1185">Reference proteome</keyword>